<organism evidence="2 3">
    <name type="scientific">Oleidesulfovibrio alaskensis (strain ATCC BAA-1058 / DSM 17464 / G20)</name>
    <name type="common">Desulfovibrio alaskensis</name>
    <dbReference type="NCBI Taxonomy" id="207559"/>
    <lineage>
        <taxon>Bacteria</taxon>
        <taxon>Pseudomonadati</taxon>
        <taxon>Thermodesulfobacteriota</taxon>
        <taxon>Desulfovibrionia</taxon>
        <taxon>Desulfovibrionales</taxon>
        <taxon>Desulfovibrionaceae</taxon>
        <taxon>Oleidesulfovibrio</taxon>
    </lineage>
</organism>
<dbReference type="Proteomes" id="UP000002710">
    <property type="component" value="Chromosome"/>
</dbReference>
<name>Q315E0_OLEA2</name>
<proteinExistence type="predicted"/>
<dbReference type="PANTHER" id="PTHR12110">
    <property type="entry name" value="HYDROXYPYRUVATE ISOMERASE"/>
    <property type="match status" value="1"/>
</dbReference>
<dbReference type="InterPro" id="IPR001719">
    <property type="entry name" value="AP_endonuc_2"/>
</dbReference>
<dbReference type="SUPFAM" id="SSF51658">
    <property type="entry name" value="Xylose isomerase-like"/>
    <property type="match status" value="1"/>
</dbReference>
<dbReference type="GO" id="GO:0003677">
    <property type="term" value="F:DNA binding"/>
    <property type="evidence" value="ECO:0007669"/>
    <property type="project" value="InterPro"/>
</dbReference>
<dbReference type="GO" id="GO:0016853">
    <property type="term" value="F:isomerase activity"/>
    <property type="evidence" value="ECO:0007669"/>
    <property type="project" value="UniProtKB-KW"/>
</dbReference>
<protein>
    <submittedName>
        <fullName evidence="2">Xylose isomerase domain-containing protein TIM barrel</fullName>
    </submittedName>
</protein>
<evidence type="ECO:0000259" key="1">
    <source>
        <dbReference type="Pfam" id="PF01261"/>
    </source>
</evidence>
<dbReference type="GO" id="GO:0008270">
    <property type="term" value="F:zinc ion binding"/>
    <property type="evidence" value="ECO:0007669"/>
    <property type="project" value="InterPro"/>
</dbReference>
<dbReference type="EMBL" id="CP000112">
    <property type="protein sequence ID" value="ABB37456.1"/>
    <property type="molecule type" value="Genomic_DNA"/>
</dbReference>
<keyword evidence="3" id="KW-1185">Reference proteome</keyword>
<feature type="domain" description="Xylose isomerase-like TIM barrel" evidence="1">
    <location>
        <begin position="30"/>
        <end position="262"/>
    </location>
</feature>
<dbReference type="eggNOG" id="COG1082">
    <property type="taxonomic scope" value="Bacteria"/>
</dbReference>
<dbReference type="InterPro" id="IPR013022">
    <property type="entry name" value="Xyl_isomerase-like_TIM-brl"/>
</dbReference>
<dbReference type="STRING" id="207559.Dde_0655"/>
<dbReference type="InterPro" id="IPR050312">
    <property type="entry name" value="IolE/XylAMocC-like"/>
</dbReference>
<dbReference type="KEGG" id="dde:Dde_0655"/>
<evidence type="ECO:0000313" key="2">
    <source>
        <dbReference type="EMBL" id="ABB37456.1"/>
    </source>
</evidence>
<dbReference type="AlphaFoldDB" id="Q315E0"/>
<accession>Q315E0</accession>
<dbReference type="InterPro" id="IPR036237">
    <property type="entry name" value="Xyl_isomerase-like_sf"/>
</dbReference>
<gene>
    <name evidence="2" type="ordered locus">Dde_0655</name>
</gene>
<dbReference type="PANTHER" id="PTHR12110:SF21">
    <property type="entry name" value="XYLOSE ISOMERASE-LIKE TIM BARREL DOMAIN-CONTAINING PROTEIN"/>
    <property type="match status" value="1"/>
</dbReference>
<dbReference type="GO" id="GO:0006281">
    <property type="term" value="P:DNA repair"/>
    <property type="evidence" value="ECO:0007669"/>
    <property type="project" value="InterPro"/>
</dbReference>
<reference evidence="2 3" key="1">
    <citation type="journal article" date="2011" name="J. Bacteriol.">
        <title>Complete genome sequence and updated annotation of Desulfovibrio alaskensis G20.</title>
        <authorList>
            <person name="Hauser L.J."/>
            <person name="Land M.L."/>
            <person name="Brown S.D."/>
            <person name="Larimer F."/>
            <person name="Keller K.L."/>
            <person name="Rapp-Giles B.J."/>
            <person name="Price M.N."/>
            <person name="Lin M."/>
            <person name="Bruce D.C."/>
            <person name="Detter J.C."/>
            <person name="Tapia R."/>
            <person name="Han C.S."/>
            <person name="Goodwin L.A."/>
            <person name="Cheng J.F."/>
            <person name="Pitluck S."/>
            <person name="Copeland A."/>
            <person name="Lucas S."/>
            <person name="Nolan M."/>
            <person name="Lapidus A.L."/>
            <person name="Palumbo A.V."/>
            <person name="Wall J.D."/>
        </authorList>
    </citation>
    <scope>NUCLEOTIDE SEQUENCE [LARGE SCALE GENOMIC DNA]</scope>
    <source>
        <strain evidence="3">ATCC BAA 1058 / DSM 17464 / G20</strain>
    </source>
</reference>
<evidence type="ECO:0000313" key="3">
    <source>
        <dbReference type="Proteomes" id="UP000002710"/>
    </source>
</evidence>
<dbReference type="HOGENOM" id="CLU_050006_7_1_7"/>
<keyword evidence="2" id="KW-0413">Isomerase</keyword>
<dbReference type="Pfam" id="PF01261">
    <property type="entry name" value="AP_endonuc_2"/>
    <property type="match status" value="1"/>
</dbReference>
<dbReference type="Gene3D" id="3.20.20.150">
    <property type="entry name" value="Divalent-metal-dependent TIM barrel enzymes"/>
    <property type="match status" value="1"/>
</dbReference>
<sequence>MHFFVNLPLSYAAADQSYLEMIVGRGICPELGMDTVAVQDLPESWHIKTAALLREKGLACSVHLPFFDLHPGSLNNAVLEASRATLYRAAGLARLYGPCLLVGHPAYDRGQHPPRHDEWLRRSAETWRTVREHAAMAPLRLENTHDISPEPLAALIDELTAKGGEDGGAGICFDAGHWFSFGRGSRDPAGLEKWLDVFGTRIRHMHLHDNDGSDDQHLGLGSGRIPWSRIFAGLEQRGVRATVTLEPHSEKDFDTSMRFLQSETSAVQALRRVALPRS</sequence>
<dbReference type="SMART" id="SM00518">
    <property type="entry name" value="AP2Ec"/>
    <property type="match status" value="1"/>
</dbReference>
<dbReference type="RefSeq" id="WP_011366749.1">
    <property type="nucleotide sequence ID" value="NC_007519.1"/>
</dbReference>